<organism evidence="1 2">
    <name type="scientific">Trifolium medium</name>
    <dbReference type="NCBI Taxonomy" id="97028"/>
    <lineage>
        <taxon>Eukaryota</taxon>
        <taxon>Viridiplantae</taxon>
        <taxon>Streptophyta</taxon>
        <taxon>Embryophyta</taxon>
        <taxon>Tracheophyta</taxon>
        <taxon>Spermatophyta</taxon>
        <taxon>Magnoliopsida</taxon>
        <taxon>eudicotyledons</taxon>
        <taxon>Gunneridae</taxon>
        <taxon>Pentapetalae</taxon>
        <taxon>rosids</taxon>
        <taxon>fabids</taxon>
        <taxon>Fabales</taxon>
        <taxon>Fabaceae</taxon>
        <taxon>Papilionoideae</taxon>
        <taxon>50 kb inversion clade</taxon>
        <taxon>NPAAA clade</taxon>
        <taxon>Hologalegina</taxon>
        <taxon>IRL clade</taxon>
        <taxon>Trifolieae</taxon>
        <taxon>Trifolium</taxon>
    </lineage>
</organism>
<accession>A0A392NTG7</accession>
<dbReference type="EMBL" id="LXQA010047018">
    <property type="protein sequence ID" value="MCI01765.1"/>
    <property type="molecule type" value="Genomic_DNA"/>
</dbReference>
<proteinExistence type="predicted"/>
<dbReference type="Proteomes" id="UP000265520">
    <property type="component" value="Unassembled WGS sequence"/>
</dbReference>
<comment type="caution">
    <text evidence="1">The sequence shown here is derived from an EMBL/GenBank/DDBJ whole genome shotgun (WGS) entry which is preliminary data.</text>
</comment>
<keyword evidence="2" id="KW-1185">Reference proteome</keyword>
<reference evidence="1 2" key="1">
    <citation type="journal article" date="2018" name="Front. Plant Sci.">
        <title>Red Clover (Trifolium pratense) and Zigzag Clover (T. medium) - A Picture of Genomic Similarities and Differences.</title>
        <authorList>
            <person name="Dluhosova J."/>
            <person name="Istvanek J."/>
            <person name="Nedelnik J."/>
            <person name="Repkova J."/>
        </authorList>
    </citation>
    <scope>NUCLEOTIDE SEQUENCE [LARGE SCALE GENOMIC DNA]</scope>
    <source>
        <strain evidence="2">cv. 10/8</strain>
        <tissue evidence="1">Leaf</tissue>
    </source>
</reference>
<protein>
    <submittedName>
        <fullName evidence="1">Uncharacterized protein</fullName>
    </submittedName>
</protein>
<sequence length="33" mass="3688">MDSPSSPPQRQISVTTGTQDVPAMTTRFIRIIR</sequence>
<name>A0A392NTG7_9FABA</name>
<evidence type="ECO:0000313" key="2">
    <source>
        <dbReference type="Proteomes" id="UP000265520"/>
    </source>
</evidence>
<evidence type="ECO:0000313" key="1">
    <source>
        <dbReference type="EMBL" id="MCI01765.1"/>
    </source>
</evidence>
<dbReference type="AlphaFoldDB" id="A0A392NTG7"/>
<feature type="non-terminal residue" evidence="1">
    <location>
        <position position="33"/>
    </location>
</feature>